<sequence length="110" mass="12523">MESDFQRSVSLRPNRRADRSNLNPHSREAEGAPFSPEKLQVYPVKMLCRMGIIRLVLVVGIVWMLLILSALLFHVWSCQSSLAFLSAICNRQSKVFLMLDTMGLVPKPQH</sequence>
<feature type="non-terminal residue" evidence="3">
    <location>
        <position position="110"/>
    </location>
</feature>
<accession>A0A2I0LDB8</accession>
<keyword evidence="2" id="KW-0812">Transmembrane</keyword>
<evidence type="ECO:0000313" key="3">
    <source>
        <dbReference type="EMBL" id="PKI78671.1"/>
    </source>
</evidence>
<evidence type="ECO:0000256" key="1">
    <source>
        <dbReference type="SAM" id="MobiDB-lite"/>
    </source>
</evidence>
<feature type="transmembrane region" description="Helical" evidence="2">
    <location>
        <begin position="55"/>
        <end position="76"/>
    </location>
</feature>
<keyword evidence="2" id="KW-0472">Membrane</keyword>
<comment type="caution">
    <text evidence="3">The sequence shown here is derived from an EMBL/GenBank/DDBJ whole genome shotgun (WGS) entry which is preliminary data.</text>
</comment>
<gene>
    <name evidence="3" type="ORF">CRG98_000896</name>
</gene>
<organism evidence="3 4">
    <name type="scientific">Punica granatum</name>
    <name type="common">Pomegranate</name>
    <dbReference type="NCBI Taxonomy" id="22663"/>
    <lineage>
        <taxon>Eukaryota</taxon>
        <taxon>Viridiplantae</taxon>
        <taxon>Streptophyta</taxon>
        <taxon>Embryophyta</taxon>
        <taxon>Tracheophyta</taxon>
        <taxon>Spermatophyta</taxon>
        <taxon>Magnoliopsida</taxon>
        <taxon>eudicotyledons</taxon>
        <taxon>Gunneridae</taxon>
        <taxon>Pentapetalae</taxon>
        <taxon>rosids</taxon>
        <taxon>malvids</taxon>
        <taxon>Myrtales</taxon>
        <taxon>Lythraceae</taxon>
        <taxon>Punica</taxon>
    </lineage>
</organism>
<evidence type="ECO:0000313" key="4">
    <source>
        <dbReference type="Proteomes" id="UP000233551"/>
    </source>
</evidence>
<keyword evidence="4" id="KW-1185">Reference proteome</keyword>
<feature type="region of interest" description="Disordered" evidence="1">
    <location>
        <begin position="1"/>
        <end position="32"/>
    </location>
</feature>
<dbReference type="STRING" id="22663.A0A2I0LDB8"/>
<dbReference type="Proteomes" id="UP000233551">
    <property type="component" value="Unassembled WGS sequence"/>
</dbReference>
<name>A0A2I0LDB8_PUNGR</name>
<evidence type="ECO:0000256" key="2">
    <source>
        <dbReference type="SAM" id="Phobius"/>
    </source>
</evidence>
<proteinExistence type="predicted"/>
<feature type="compositionally biased region" description="Polar residues" evidence="1">
    <location>
        <begin position="1"/>
        <end position="11"/>
    </location>
</feature>
<dbReference type="EMBL" id="PGOL01000037">
    <property type="protein sequence ID" value="PKI78671.1"/>
    <property type="molecule type" value="Genomic_DNA"/>
</dbReference>
<feature type="compositionally biased region" description="Basic and acidic residues" evidence="1">
    <location>
        <begin position="15"/>
        <end position="30"/>
    </location>
</feature>
<keyword evidence="2" id="KW-1133">Transmembrane helix</keyword>
<dbReference type="AlphaFoldDB" id="A0A2I0LDB8"/>
<protein>
    <submittedName>
        <fullName evidence="3">Uncharacterized protein</fullName>
    </submittedName>
</protein>
<reference evidence="3 4" key="1">
    <citation type="submission" date="2017-11" db="EMBL/GenBank/DDBJ databases">
        <title>De-novo sequencing of pomegranate (Punica granatum L.) genome.</title>
        <authorList>
            <person name="Akparov Z."/>
            <person name="Amiraslanov A."/>
            <person name="Hajiyeva S."/>
            <person name="Abbasov M."/>
            <person name="Kaur K."/>
            <person name="Hamwieh A."/>
            <person name="Solovyev V."/>
            <person name="Salamov A."/>
            <person name="Braich B."/>
            <person name="Kosarev P."/>
            <person name="Mahmoud A."/>
            <person name="Hajiyev E."/>
            <person name="Babayeva S."/>
            <person name="Izzatullayeva V."/>
            <person name="Mammadov A."/>
            <person name="Mammadov A."/>
            <person name="Sharifova S."/>
            <person name="Ojaghi J."/>
            <person name="Eynullazada K."/>
            <person name="Bayramov B."/>
            <person name="Abdulazimova A."/>
            <person name="Shahmuradov I."/>
        </authorList>
    </citation>
    <scope>NUCLEOTIDE SEQUENCE [LARGE SCALE GENOMIC DNA]</scope>
    <source>
        <strain evidence="4">cv. AG2017</strain>
        <tissue evidence="3">Leaf</tissue>
    </source>
</reference>